<name>A0AA86UAT1_9EUKA</name>
<evidence type="ECO:0000313" key="2">
    <source>
        <dbReference type="EMBL" id="CAL6039933.1"/>
    </source>
</evidence>
<dbReference type="EMBL" id="CAXDID020000144">
    <property type="protein sequence ID" value="CAL6039933.1"/>
    <property type="molecule type" value="Genomic_DNA"/>
</dbReference>
<protein>
    <submittedName>
        <fullName evidence="1">Phosphatidylinositol transfer protein</fullName>
    </submittedName>
    <submittedName>
        <fullName evidence="2">Phosphatidylinositol_transfer protein</fullName>
    </submittedName>
</protein>
<evidence type="ECO:0000313" key="1">
    <source>
        <dbReference type="EMBL" id="CAI9948159.1"/>
    </source>
</evidence>
<dbReference type="EMBL" id="CATOUU010000787">
    <property type="protein sequence ID" value="CAI9948159.1"/>
    <property type="molecule type" value="Genomic_DNA"/>
</dbReference>
<reference evidence="1" key="1">
    <citation type="submission" date="2023-06" db="EMBL/GenBank/DDBJ databases">
        <authorList>
            <person name="Kurt Z."/>
        </authorList>
    </citation>
    <scope>NUCLEOTIDE SEQUENCE</scope>
</reference>
<organism evidence="1">
    <name type="scientific">Hexamita inflata</name>
    <dbReference type="NCBI Taxonomy" id="28002"/>
    <lineage>
        <taxon>Eukaryota</taxon>
        <taxon>Metamonada</taxon>
        <taxon>Diplomonadida</taxon>
        <taxon>Hexamitidae</taxon>
        <taxon>Hexamitinae</taxon>
        <taxon>Hexamita</taxon>
    </lineage>
</organism>
<dbReference type="AlphaFoldDB" id="A0AA86UAT1"/>
<dbReference type="SUPFAM" id="SSF55961">
    <property type="entry name" value="Bet v1-like"/>
    <property type="match status" value="1"/>
</dbReference>
<keyword evidence="3" id="KW-1185">Reference proteome</keyword>
<proteinExistence type="predicted"/>
<accession>A0AA86UAT1</accession>
<sequence>MRYIVFCYKLPFSLEKFKVGSHKMFMQAMKFYSQKPTEDNNYEFIATVKPSSMLQSKFVKCIIPKNCDNVQQHSQLMWPVSRTQFTVPNRPSIGQALMITVAVSDKLTNLPVEIQQVIQNNKCQKQYYDLVPTNFKDQTCVVYSLIQFEVNYFAKTIIQNAITTAITQIELKNYEYIIKASNEWENDTVQ</sequence>
<gene>
    <name evidence="1" type="ORF">HINF_LOCUS35804</name>
    <name evidence="2" type="ORF">HINF_LOCUS38089</name>
</gene>
<comment type="caution">
    <text evidence="1">The sequence shown here is derived from an EMBL/GenBank/DDBJ whole genome shotgun (WGS) entry which is preliminary data.</text>
</comment>
<dbReference type="Proteomes" id="UP001642409">
    <property type="component" value="Unassembled WGS sequence"/>
</dbReference>
<evidence type="ECO:0000313" key="3">
    <source>
        <dbReference type="Proteomes" id="UP001642409"/>
    </source>
</evidence>
<reference evidence="2 3" key="2">
    <citation type="submission" date="2024-07" db="EMBL/GenBank/DDBJ databases">
        <authorList>
            <person name="Akdeniz Z."/>
        </authorList>
    </citation>
    <scope>NUCLEOTIDE SEQUENCE [LARGE SCALE GENOMIC DNA]</scope>
</reference>